<dbReference type="GO" id="GO:0016998">
    <property type="term" value="P:cell wall macromolecule catabolic process"/>
    <property type="evidence" value="ECO:0007669"/>
    <property type="project" value="InterPro"/>
</dbReference>
<dbReference type="STRING" id="49390.A0A068VE34"/>
<dbReference type="GO" id="GO:0006032">
    <property type="term" value="P:chitin catabolic process"/>
    <property type="evidence" value="ECO:0007669"/>
    <property type="project" value="UniProtKB-KW"/>
</dbReference>
<keyword evidence="4" id="KW-0146">Chitin degradation</keyword>
<gene>
    <name evidence="7" type="ORF">GSCOC_T00007212001</name>
</gene>
<accession>A0A068VE34</accession>
<evidence type="ECO:0000256" key="2">
    <source>
        <dbReference type="ARBA" id="ARBA00022669"/>
    </source>
</evidence>
<organism evidence="7 8">
    <name type="scientific">Coffea canephora</name>
    <name type="common">Robusta coffee</name>
    <dbReference type="NCBI Taxonomy" id="49390"/>
    <lineage>
        <taxon>Eukaryota</taxon>
        <taxon>Viridiplantae</taxon>
        <taxon>Streptophyta</taxon>
        <taxon>Embryophyta</taxon>
        <taxon>Tracheophyta</taxon>
        <taxon>Spermatophyta</taxon>
        <taxon>Magnoliopsida</taxon>
        <taxon>eudicotyledons</taxon>
        <taxon>Gunneridae</taxon>
        <taxon>Pentapetalae</taxon>
        <taxon>asterids</taxon>
        <taxon>lamiids</taxon>
        <taxon>Gentianales</taxon>
        <taxon>Rubiaceae</taxon>
        <taxon>Ixoroideae</taxon>
        <taxon>Gardenieae complex</taxon>
        <taxon>Bertiereae - Coffeeae clade</taxon>
        <taxon>Coffeeae</taxon>
        <taxon>Coffea</taxon>
    </lineage>
</organism>
<dbReference type="SUPFAM" id="SSF53955">
    <property type="entry name" value="Lysozyme-like"/>
    <property type="match status" value="1"/>
</dbReference>
<evidence type="ECO:0000313" key="8">
    <source>
        <dbReference type="Proteomes" id="UP000295252"/>
    </source>
</evidence>
<keyword evidence="3" id="KW-0611">Plant defense</keyword>
<dbReference type="InParanoid" id="A0A068VE34"/>
<name>A0A068VE34_COFCA</name>
<dbReference type="GO" id="GO:0008061">
    <property type="term" value="F:chitin binding"/>
    <property type="evidence" value="ECO:0007669"/>
    <property type="project" value="UniProtKB-KW"/>
</dbReference>
<dbReference type="GO" id="GO:0004568">
    <property type="term" value="F:chitinase activity"/>
    <property type="evidence" value="ECO:0007669"/>
    <property type="project" value="InterPro"/>
</dbReference>
<dbReference type="Gene3D" id="1.10.530.10">
    <property type="match status" value="1"/>
</dbReference>
<dbReference type="InterPro" id="IPR000726">
    <property type="entry name" value="Glyco_hydro_19_cat"/>
</dbReference>
<feature type="domain" description="Glycoside hydrolase family 19 catalytic" evidence="6">
    <location>
        <begin position="1"/>
        <end position="75"/>
    </location>
</feature>
<comment type="function">
    <text evidence="1">Defense against chitin-containing fungal pathogens.</text>
</comment>
<reference evidence="8" key="1">
    <citation type="journal article" date="2014" name="Science">
        <title>The coffee genome provides insight into the convergent evolution of caffeine biosynthesis.</title>
        <authorList>
            <person name="Denoeud F."/>
            <person name="Carretero-Paulet L."/>
            <person name="Dereeper A."/>
            <person name="Droc G."/>
            <person name="Guyot R."/>
            <person name="Pietrella M."/>
            <person name="Zheng C."/>
            <person name="Alberti A."/>
            <person name="Anthony F."/>
            <person name="Aprea G."/>
            <person name="Aury J.M."/>
            <person name="Bento P."/>
            <person name="Bernard M."/>
            <person name="Bocs S."/>
            <person name="Campa C."/>
            <person name="Cenci A."/>
            <person name="Combes M.C."/>
            <person name="Crouzillat D."/>
            <person name="Da Silva C."/>
            <person name="Daddiego L."/>
            <person name="De Bellis F."/>
            <person name="Dussert S."/>
            <person name="Garsmeur O."/>
            <person name="Gayraud T."/>
            <person name="Guignon V."/>
            <person name="Jahn K."/>
            <person name="Jamilloux V."/>
            <person name="Joet T."/>
            <person name="Labadie K."/>
            <person name="Lan T."/>
            <person name="Leclercq J."/>
            <person name="Lepelley M."/>
            <person name="Leroy T."/>
            <person name="Li L.T."/>
            <person name="Librado P."/>
            <person name="Lopez L."/>
            <person name="Munoz A."/>
            <person name="Noel B."/>
            <person name="Pallavicini A."/>
            <person name="Perrotta G."/>
            <person name="Poncet V."/>
            <person name="Pot D."/>
            <person name="Priyono X."/>
            <person name="Rigoreau M."/>
            <person name="Rouard M."/>
            <person name="Rozas J."/>
            <person name="Tranchant-Dubreuil C."/>
            <person name="VanBuren R."/>
            <person name="Zhang Q."/>
            <person name="Andrade A.C."/>
            <person name="Argout X."/>
            <person name="Bertrand B."/>
            <person name="de Kochko A."/>
            <person name="Graziosi G."/>
            <person name="Henry R.J."/>
            <person name="Jayarama X."/>
            <person name="Ming R."/>
            <person name="Nagai C."/>
            <person name="Rounsley S."/>
            <person name="Sankoff D."/>
            <person name="Giuliano G."/>
            <person name="Albert V.A."/>
            <person name="Wincker P."/>
            <person name="Lashermes P."/>
        </authorList>
    </citation>
    <scope>NUCLEOTIDE SEQUENCE [LARGE SCALE GENOMIC DNA]</scope>
    <source>
        <strain evidence="8">cv. DH200-94</strain>
    </source>
</reference>
<dbReference type="PhylomeDB" id="A0A068VE34"/>
<dbReference type="GO" id="GO:0050832">
    <property type="term" value="P:defense response to fungus"/>
    <property type="evidence" value="ECO:0007669"/>
    <property type="project" value="TreeGrafter"/>
</dbReference>
<evidence type="ECO:0000256" key="1">
    <source>
        <dbReference type="ARBA" id="ARBA00003102"/>
    </source>
</evidence>
<keyword evidence="2" id="KW-0147">Chitin-binding</keyword>
<dbReference type="Pfam" id="PF00182">
    <property type="entry name" value="Glyco_hydro_19"/>
    <property type="match status" value="1"/>
</dbReference>
<evidence type="ECO:0000259" key="6">
    <source>
        <dbReference type="Pfam" id="PF00182"/>
    </source>
</evidence>
<dbReference type="Gramene" id="CDP17958">
    <property type="protein sequence ID" value="CDP17958"/>
    <property type="gene ID" value="GSCOC_T00007212001"/>
</dbReference>
<evidence type="ECO:0000313" key="7">
    <source>
        <dbReference type="EMBL" id="CDP17958.1"/>
    </source>
</evidence>
<evidence type="ECO:0000256" key="5">
    <source>
        <dbReference type="ARBA" id="ARBA00023157"/>
    </source>
</evidence>
<dbReference type="AlphaFoldDB" id="A0A068VE34"/>
<dbReference type="EMBL" id="HG739277">
    <property type="protein sequence ID" value="CDP17958.1"/>
    <property type="molecule type" value="Genomic_DNA"/>
</dbReference>
<protein>
    <recommendedName>
        <fullName evidence="6">Glycoside hydrolase family 19 catalytic domain-containing protein</fullName>
    </recommendedName>
</protein>
<keyword evidence="4" id="KW-0119">Carbohydrate metabolism</keyword>
<keyword evidence="8" id="KW-1185">Reference proteome</keyword>
<dbReference type="PANTHER" id="PTHR22595">
    <property type="entry name" value="CHITINASE-RELATED"/>
    <property type="match status" value="1"/>
</dbReference>
<dbReference type="InterPro" id="IPR023346">
    <property type="entry name" value="Lysozyme-like_dom_sf"/>
</dbReference>
<dbReference type="Proteomes" id="UP000295252">
    <property type="component" value="Chromosome IX"/>
</dbReference>
<sequence>MTPRSNKPSSHFKEVKELRAMMASLGVSGYWVITNIIDSGLKCGMGPNDKVADQIEFYAMYCDIIGFNYENNLGCYNQRQNKSENFVWSETGN</sequence>
<keyword evidence="5" id="KW-1015">Disulfide bond</keyword>
<proteinExistence type="predicted"/>
<dbReference type="PANTHER" id="PTHR22595:SF79">
    <property type="entry name" value="CHITINASE 12"/>
    <property type="match status" value="1"/>
</dbReference>
<evidence type="ECO:0000256" key="4">
    <source>
        <dbReference type="ARBA" id="ARBA00023024"/>
    </source>
</evidence>
<keyword evidence="4" id="KW-0624">Polysaccharide degradation</keyword>
<evidence type="ECO:0000256" key="3">
    <source>
        <dbReference type="ARBA" id="ARBA00022821"/>
    </source>
</evidence>